<dbReference type="InterPro" id="IPR049874">
    <property type="entry name" value="ROK_cs"/>
</dbReference>
<dbReference type="Proteomes" id="UP001232445">
    <property type="component" value="Unassembled WGS sequence"/>
</dbReference>
<keyword evidence="3" id="KW-1185">Reference proteome</keyword>
<dbReference type="InterPro" id="IPR000600">
    <property type="entry name" value="ROK"/>
</dbReference>
<gene>
    <name evidence="2" type="ORF">J2S00_001459</name>
</gene>
<evidence type="ECO:0000313" key="3">
    <source>
        <dbReference type="Proteomes" id="UP001232445"/>
    </source>
</evidence>
<reference evidence="2 3" key="1">
    <citation type="submission" date="2023-07" db="EMBL/GenBank/DDBJ databases">
        <title>Genomic Encyclopedia of Type Strains, Phase IV (KMG-IV): sequencing the most valuable type-strain genomes for metagenomic binning, comparative biology and taxonomic classification.</title>
        <authorList>
            <person name="Goeker M."/>
        </authorList>
    </citation>
    <scope>NUCLEOTIDE SEQUENCE [LARGE SCALE GENOMIC DNA]</scope>
    <source>
        <strain evidence="2 3">DSM 17740</strain>
    </source>
</reference>
<dbReference type="CDD" id="cd24068">
    <property type="entry name" value="ASKHA_NBD_ROK_FnNanK-like"/>
    <property type="match status" value="1"/>
</dbReference>
<dbReference type="RefSeq" id="WP_307337391.1">
    <property type="nucleotide sequence ID" value="NZ_JAUSUQ010000004.1"/>
</dbReference>
<comment type="similarity">
    <text evidence="1">Belongs to the ROK (NagC/XylR) family.</text>
</comment>
<proteinExistence type="inferred from homology"/>
<dbReference type="SUPFAM" id="SSF53067">
    <property type="entry name" value="Actin-like ATPase domain"/>
    <property type="match status" value="1"/>
</dbReference>
<dbReference type="PANTHER" id="PTHR18964:SF149">
    <property type="entry name" value="BIFUNCTIONAL UDP-N-ACETYLGLUCOSAMINE 2-EPIMERASE_N-ACETYLMANNOSAMINE KINASE"/>
    <property type="match status" value="1"/>
</dbReference>
<evidence type="ECO:0000256" key="1">
    <source>
        <dbReference type="ARBA" id="ARBA00006479"/>
    </source>
</evidence>
<organism evidence="2 3">
    <name type="scientific">Caldalkalibacillus uzonensis</name>
    <dbReference type="NCBI Taxonomy" id="353224"/>
    <lineage>
        <taxon>Bacteria</taxon>
        <taxon>Bacillati</taxon>
        <taxon>Bacillota</taxon>
        <taxon>Bacilli</taxon>
        <taxon>Bacillales</taxon>
        <taxon>Bacillaceae</taxon>
        <taxon>Caldalkalibacillus</taxon>
    </lineage>
</organism>
<dbReference type="Pfam" id="PF00480">
    <property type="entry name" value="ROK"/>
    <property type="match status" value="1"/>
</dbReference>
<name>A0ABU0CRH1_9BACI</name>
<dbReference type="PANTHER" id="PTHR18964">
    <property type="entry name" value="ROK (REPRESSOR, ORF, KINASE) FAMILY"/>
    <property type="match status" value="1"/>
</dbReference>
<comment type="caution">
    <text evidence="2">The sequence shown here is derived from an EMBL/GenBank/DDBJ whole genome shotgun (WGS) entry which is preliminary data.</text>
</comment>
<dbReference type="PROSITE" id="PS01125">
    <property type="entry name" value="ROK"/>
    <property type="match status" value="1"/>
</dbReference>
<dbReference type="Gene3D" id="3.30.420.40">
    <property type="match status" value="2"/>
</dbReference>
<dbReference type="InterPro" id="IPR043129">
    <property type="entry name" value="ATPase_NBD"/>
</dbReference>
<protein>
    <submittedName>
        <fullName evidence="2">Glucokinase</fullName>
        <ecNumber evidence="2">2.7.1.2</ecNumber>
    </submittedName>
</protein>
<dbReference type="GO" id="GO:0004340">
    <property type="term" value="F:glucokinase activity"/>
    <property type="evidence" value="ECO:0007669"/>
    <property type="project" value="UniProtKB-EC"/>
</dbReference>
<dbReference type="EMBL" id="JAUSUQ010000004">
    <property type="protein sequence ID" value="MDQ0338673.1"/>
    <property type="molecule type" value="Genomic_DNA"/>
</dbReference>
<evidence type="ECO:0000313" key="2">
    <source>
        <dbReference type="EMBL" id="MDQ0338673.1"/>
    </source>
</evidence>
<dbReference type="EC" id="2.7.1.2" evidence="2"/>
<sequence length="309" mass="33291">MKHAIGIDIGGTKIATGIVDAYGQVGPYQMIPTDTTASPMAVINEIEDIIKELLTEGDYSPKDILGIGVCAPGPLEARQGRITCPPNLPKWKDIPIVNLLQERLSTPVILENDANAAALAEKWIGAAQDSEHFIYLTISTGIGAGLFLHGRLVTGARGNAGEVGHMVIDPTQGICRCGQRGCLEWLASGTAISRMASEVMNRDLTAEDVFVLYRQGHEQIVPLIDQVFTYIGMGCVNLINLFDPEKIVIGGGVSQAGQPLFDAVRNYVHRYALNPSGRKTEIVPAQLKQHVGLIGAAALIFHHREEEPV</sequence>
<keyword evidence="2" id="KW-0808">Transferase</keyword>
<accession>A0ABU0CRH1</accession>